<dbReference type="KEGG" id="vg:16414233"/>
<evidence type="ECO:0000313" key="3">
    <source>
        <dbReference type="Proteomes" id="UP000202712"/>
    </source>
</evidence>
<organism evidence="2 3">
    <name type="scientific">Rotavirus G chicken/03V0567/DEU/2003</name>
    <dbReference type="NCBI Taxonomy" id="994995"/>
    <lineage>
        <taxon>Viruses</taxon>
        <taxon>Riboviria</taxon>
        <taxon>Orthornavirae</taxon>
        <taxon>Duplornaviricota</taxon>
        <taxon>Resentoviricetes</taxon>
        <taxon>Reovirales</taxon>
        <taxon>Sedoreoviridae</taxon>
        <taxon>Rotavirus</taxon>
        <taxon>Rotavirus gammagastroenteritidis</taxon>
        <taxon>Rotavirus G</taxon>
    </lineage>
</organism>
<reference evidence="3" key="2">
    <citation type="journal article" date="2012" name="Virology">
        <title>Rotavirus RNA polymerases resolve into two phylogenetically distinct classes that differ in their mechanism of template recognition.</title>
        <authorList>
            <person name="Ogden K.M."/>
            <person name="Johne R."/>
            <person name="Patton J.T."/>
        </authorList>
    </citation>
    <scope>NUCLEOTIDE SEQUENCE [LARGE SCALE GENOMIC DNA]</scope>
</reference>
<feature type="region of interest" description="Disordered" evidence="1">
    <location>
        <begin position="212"/>
        <end position="249"/>
    </location>
</feature>
<keyword evidence="3" id="KW-1185">Reference proteome</keyword>
<name>M4H258_9REOV</name>
<reference evidence="2 3" key="3">
    <citation type="journal article" date="2013" name="Infect. Genet. Evol.">
        <title>Analysis of rotavirus species diversity and evolution including the newly determined full-length genome sequences of rotavirus F and G.</title>
        <authorList>
            <person name="Kindler E."/>
            <person name="Trojnar E."/>
            <person name="Heckel G."/>
            <person name="Otto P.H."/>
            <person name="Johne R."/>
        </authorList>
    </citation>
    <scope>NUCLEOTIDE SEQUENCE [LARGE SCALE GENOMIC DNA]</scope>
    <source>
        <strain evidence="2">Chicken/03V0567/DEU/2003</strain>
    </source>
</reference>
<dbReference type="Proteomes" id="UP000202712">
    <property type="component" value="Genome"/>
</dbReference>
<dbReference type="RefSeq" id="YP_008136237.1">
    <property type="nucleotide sequence ID" value="NC_021585.1"/>
</dbReference>
<evidence type="ECO:0000313" key="2">
    <source>
        <dbReference type="EMBL" id="AFL91900.1"/>
    </source>
</evidence>
<accession>M4H258</accession>
<dbReference type="OrthoDB" id="37797at10239"/>
<dbReference type="CDD" id="cd20714">
    <property type="entry name" value="NSP3_rotavirus"/>
    <property type="match status" value="1"/>
</dbReference>
<sequence>MAELLKVCFDEMMKSGNCSFEHLMEKMNDAGIDLDKWKQAFDGARLPQRMTKSTLAIQNTNLEKEIVMLRAKEHRHGYDKNKRTLANFDVERKNGNTILTPKTRLAEIILLNSTRDLKLSAPPSDYIEELEDKVAQLEEERLNLMRCNNDIYYQYLTLHTTSYCLQETNKWQEKMISRLQENEMVMSSEINDLKSMVRTLTRELNYEISFEDEPDTGYISDENSQVSEDDLSEQELDNDQQDENESSDEEIFEDLDDLINQYEQRQRLMERERILNELQAPDYDTETDDENEYAYNIEREHRH</sequence>
<protein>
    <submittedName>
        <fullName evidence="2">NSP3</fullName>
    </submittedName>
</protein>
<dbReference type="EMBL" id="JQ920010">
    <property type="protein sequence ID" value="AFL91900.1"/>
    <property type="molecule type" value="Genomic_RNA"/>
</dbReference>
<reference evidence="3" key="1">
    <citation type="journal article" date="2011" name="Virology">
        <title>Sequence analysis of the VP6-encoding genome segment of avian group F and G rotaviruses.</title>
        <authorList>
            <person name="Johne R."/>
            <person name="Otto P."/>
            <person name="Roth B."/>
            <person name="Lohren U."/>
            <person name="Belnap D."/>
            <person name="Reetz J."/>
            <person name="Trojnar E."/>
        </authorList>
    </citation>
    <scope>NUCLEOTIDE SEQUENCE [LARGE SCALE GENOMIC DNA]</scope>
</reference>
<proteinExistence type="predicted"/>
<evidence type="ECO:0000256" key="1">
    <source>
        <dbReference type="SAM" id="MobiDB-lite"/>
    </source>
</evidence>
<feature type="compositionally biased region" description="Acidic residues" evidence="1">
    <location>
        <begin position="227"/>
        <end position="249"/>
    </location>
</feature>
<dbReference type="GeneID" id="16414233"/>